<evidence type="ECO:0000313" key="3">
    <source>
        <dbReference type="Proteomes" id="UP001165083"/>
    </source>
</evidence>
<feature type="region of interest" description="Disordered" evidence="1">
    <location>
        <begin position="1"/>
        <end position="234"/>
    </location>
</feature>
<sequence length="486" mass="53918">MDGETHGSNSNNNTPRHEDDDRNLQPSSRTASPASRRPLRGFGTEQDSHFRTAPSLPSSMQMPRQTHGEYSSMSAPDQSRADGSRPRHGFSSPQSYPISGPRQAPDDPRSLQSPSGFNSMPPYFDGRSSGRLPPVQGGAGQRISPGMHGAQPPQQPMQDDGVPLRRGEFEPAYRGASLGSGPPLSPYDPQRTDLAPGARNGPLPSFPDASANNYGGPQAPFPSQPPSQLPIRRHTPNIPWRNPLAFPSEIYERFSCHSDDANHVFRIDLSPVFAEKATKLYQTEIDFFFRCFESPDVSLVVKGMSSELNQYIWAWPFILECCGNDTHFAFDHFQFKRNSETDMPELAYVGELQLSMASFNSYLEKYLSNVPGKDVVVLEDHVTKKTVTIVASENIIALNNLVLAKHCAQPQYKADFDHILQRAGYDAERKTMLLDAHLRALRYVAFLKSSIWLSCNADHCMLSFAQLCGVCILNRAAAGWRVCSCQ</sequence>
<feature type="compositionally biased region" description="Polar residues" evidence="1">
    <location>
        <begin position="1"/>
        <end position="14"/>
    </location>
</feature>
<dbReference type="EMBL" id="BSXW01000548">
    <property type="protein sequence ID" value="GMF25322.1"/>
    <property type="molecule type" value="Genomic_DNA"/>
</dbReference>
<reference evidence="2" key="1">
    <citation type="submission" date="2023-04" db="EMBL/GenBank/DDBJ databases">
        <title>Phytophthora lilii NBRC 32176.</title>
        <authorList>
            <person name="Ichikawa N."/>
            <person name="Sato H."/>
            <person name="Tonouchi N."/>
        </authorList>
    </citation>
    <scope>NUCLEOTIDE SEQUENCE</scope>
    <source>
        <strain evidence="2">NBRC 32176</strain>
    </source>
</reference>
<feature type="compositionally biased region" description="Basic and acidic residues" evidence="1">
    <location>
        <begin position="162"/>
        <end position="171"/>
    </location>
</feature>
<keyword evidence="3" id="KW-1185">Reference proteome</keyword>
<protein>
    <submittedName>
        <fullName evidence="2">Unnamed protein product</fullName>
    </submittedName>
</protein>
<feature type="compositionally biased region" description="Pro residues" evidence="1">
    <location>
        <begin position="219"/>
        <end position="228"/>
    </location>
</feature>
<name>A0A9W6X0Z5_9STRA</name>
<gene>
    <name evidence="2" type="ORF">Plil01_001043900</name>
</gene>
<accession>A0A9W6X0Z5</accession>
<evidence type="ECO:0000256" key="1">
    <source>
        <dbReference type="SAM" id="MobiDB-lite"/>
    </source>
</evidence>
<evidence type="ECO:0000313" key="2">
    <source>
        <dbReference type="EMBL" id="GMF25322.1"/>
    </source>
</evidence>
<comment type="caution">
    <text evidence="2">The sequence shown here is derived from an EMBL/GenBank/DDBJ whole genome shotgun (WGS) entry which is preliminary data.</text>
</comment>
<dbReference type="Proteomes" id="UP001165083">
    <property type="component" value="Unassembled WGS sequence"/>
</dbReference>
<organism evidence="2 3">
    <name type="scientific">Phytophthora lilii</name>
    <dbReference type="NCBI Taxonomy" id="2077276"/>
    <lineage>
        <taxon>Eukaryota</taxon>
        <taxon>Sar</taxon>
        <taxon>Stramenopiles</taxon>
        <taxon>Oomycota</taxon>
        <taxon>Peronosporomycetes</taxon>
        <taxon>Peronosporales</taxon>
        <taxon>Peronosporaceae</taxon>
        <taxon>Phytophthora</taxon>
    </lineage>
</organism>
<proteinExistence type="predicted"/>
<dbReference type="AlphaFoldDB" id="A0A9W6X0Z5"/>
<feature type="compositionally biased region" description="Polar residues" evidence="1">
    <location>
        <begin position="55"/>
        <end position="77"/>
    </location>
</feature>
<dbReference type="OrthoDB" id="99157at2759"/>
<feature type="compositionally biased region" description="Low complexity" evidence="1">
    <location>
        <begin position="26"/>
        <end position="36"/>
    </location>
</feature>